<name>A0A395HG17_9EURO</name>
<dbReference type="PANTHER" id="PTHR24348">
    <property type="entry name" value="SERINE/THREONINE-PROTEIN KINASE UNC-51-RELATED"/>
    <property type="match status" value="1"/>
</dbReference>
<dbReference type="GO" id="GO:0010506">
    <property type="term" value="P:regulation of autophagy"/>
    <property type="evidence" value="ECO:0007669"/>
    <property type="project" value="InterPro"/>
</dbReference>
<dbReference type="InterPro" id="IPR017441">
    <property type="entry name" value="Protein_kinase_ATP_BS"/>
</dbReference>
<dbReference type="SUPFAM" id="SSF56112">
    <property type="entry name" value="Protein kinase-like (PK-like)"/>
    <property type="match status" value="1"/>
</dbReference>
<dbReference type="Proteomes" id="UP000249402">
    <property type="component" value="Unassembled WGS sequence"/>
</dbReference>
<dbReference type="OrthoDB" id="4062651at2759"/>
<keyword evidence="3" id="KW-0547">Nucleotide-binding</keyword>
<keyword evidence="5" id="KW-0418">Kinase</keyword>
<evidence type="ECO:0000259" key="4">
    <source>
        <dbReference type="PROSITE" id="PS50011"/>
    </source>
</evidence>
<dbReference type="InterPro" id="IPR000719">
    <property type="entry name" value="Prot_kinase_dom"/>
</dbReference>
<dbReference type="STRING" id="1448316.A0A395HG17"/>
<dbReference type="GO" id="GO:0005524">
    <property type="term" value="F:ATP binding"/>
    <property type="evidence" value="ECO:0007669"/>
    <property type="project" value="UniProtKB-UniRule"/>
</dbReference>
<keyword evidence="6" id="KW-1185">Reference proteome</keyword>
<gene>
    <name evidence="5" type="ORF">BO80DRAFT_344052</name>
</gene>
<proteinExistence type="predicted"/>
<dbReference type="AlphaFoldDB" id="A0A395HG17"/>
<feature type="binding site" evidence="3">
    <location>
        <position position="49"/>
    </location>
    <ligand>
        <name>ATP</name>
        <dbReference type="ChEBI" id="CHEBI:30616"/>
    </ligand>
</feature>
<dbReference type="GeneID" id="37220122"/>
<accession>A0A395HG17</accession>
<dbReference type="EMBL" id="KZ824419">
    <property type="protein sequence ID" value="RAL06075.1"/>
    <property type="molecule type" value="Genomic_DNA"/>
</dbReference>
<dbReference type="VEuPathDB" id="FungiDB:BO80DRAFT_344052"/>
<organism evidence="5 6">
    <name type="scientific">Aspergillus ibericus CBS 121593</name>
    <dbReference type="NCBI Taxonomy" id="1448316"/>
    <lineage>
        <taxon>Eukaryota</taxon>
        <taxon>Fungi</taxon>
        <taxon>Dikarya</taxon>
        <taxon>Ascomycota</taxon>
        <taxon>Pezizomycotina</taxon>
        <taxon>Eurotiomycetes</taxon>
        <taxon>Eurotiomycetidae</taxon>
        <taxon>Eurotiales</taxon>
        <taxon>Aspergillaceae</taxon>
        <taxon>Aspergillus</taxon>
        <taxon>Aspergillus subgen. Circumdati</taxon>
    </lineage>
</organism>
<comment type="subcellular location">
    <subcellularLocation>
        <location evidence="1">Preautophagosomal structure membrane</location>
        <topology evidence="1">Peripheral membrane protein</topology>
    </subcellularLocation>
</comment>
<dbReference type="PROSITE" id="PS00107">
    <property type="entry name" value="PROTEIN_KINASE_ATP"/>
    <property type="match status" value="1"/>
</dbReference>
<evidence type="ECO:0000313" key="5">
    <source>
        <dbReference type="EMBL" id="RAL06075.1"/>
    </source>
</evidence>
<feature type="domain" description="Protein kinase" evidence="4">
    <location>
        <begin position="18"/>
        <end position="306"/>
    </location>
</feature>
<dbReference type="GO" id="GO:0034045">
    <property type="term" value="C:phagophore assembly site membrane"/>
    <property type="evidence" value="ECO:0007669"/>
    <property type="project" value="UniProtKB-SubCell"/>
</dbReference>
<sequence>MVLQELKKTSKSRKCYFRSKGKALGSGAYGRARMAYKRHSKDKSPYVVKEFFKPSHVSKRVLHHRIRHEYTITRRARHPNVVSVVDLCTKQGDLGYVMEYCDQGDLGDLINKRVLPSQEQLCLFKQLLRGVANLHSQGTAHLDIKPENLLITSDSVLKIADFGACHVFRDPNMGPKHFVKCTGGDLFGTLAYLPPEVFYHGIEYDPRKVDVWCCANVALSMLGMPFPWESATENDTVYKLFVESWRTFMRVDPTRAIDGNNYPDCGGLTDLTRYPCIQMMVLLLKMLNPNPRNRITIHQALNDPFVKDVECCSLTYYPTGPHPRPIIQHDHRIVSGSEDSTRHVDAPLSAVNR</sequence>
<dbReference type="InterPro" id="IPR045269">
    <property type="entry name" value="Atg1-like"/>
</dbReference>
<evidence type="ECO:0000256" key="2">
    <source>
        <dbReference type="ARBA" id="ARBA00030237"/>
    </source>
</evidence>
<keyword evidence="5" id="KW-0808">Transferase</keyword>
<keyword evidence="3" id="KW-0067">ATP-binding</keyword>
<reference evidence="5 6" key="1">
    <citation type="submission" date="2018-02" db="EMBL/GenBank/DDBJ databases">
        <title>The genomes of Aspergillus section Nigri reveals drivers in fungal speciation.</title>
        <authorList>
            <consortium name="DOE Joint Genome Institute"/>
            <person name="Vesth T.C."/>
            <person name="Nybo J."/>
            <person name="Theobald S."/>
            <person name="Brandl J."/>
            <person name="Frisvad J.C."/>
            <person name="Nielsen K.F."/>
            <person name="Lyhne E.K."/>
            <person name="Kogle M.E."/>
            <person name="Kuo A."/>
            <person name="Riley R."/>
            <person name="Clum A."/>
            <person name="Nolan M."/>
            <person name="Lipzen A."/>
            <person name="Salamov A."/>
            <person name="Henrissat B."/>
            <person name="Wiebenga A."/>
            <person name="De vries R.P."/>
            <person name="Grigoriev I.V."/>
            <person name="Mortensen U.H."/>
            <person name="Andersen M.R."/>
            <person name="Baker S.E."/>
        </authorList>
    </citation>
    <scope>NUCLEOTIDE SEQUENCE [LARGE SCALE GENOMIC DNA]</scope>
    <source>
        <strain evidence="5 6">CBS 121593</strain>
    </source>
</reference>
<evidence type="ECO:0000256" key="1">
    <source>
        <dbReference type="ARBA" id="ARBA00004623"/>
    </source>
</evidence>
<dbReference type="RefSeq" id="XP_025580402.1">
    <property type="nucleotide sequence ID" value="XM_025715257.1"/>
</dbReference>
<dbReference type="InterPro" id="IPR011009">
    <property type="entry name" value="Kinase-like_dom_sf"/>
</dbReference>
<dbReference type="PROSITE" id="PS50011">
    <property type="entry name" value="PROTEIN_KINASE_DOM"/>
    <property type="match status" value="1"/>
</dbReference>
<dbReference type="GO" id="GO:0004674">
    <property type="term" value="F:protein serine/threonine kinase activity"/>
    <property type="evidence" value="ECO:0007669"/>
    <property type="project" value="InterPro"/>
</dbReference>
<dbReference type="SMART" id="SM00220">
    <property type="entry name" value="S_TKc"/>
    <property type="match status" value="1"/>
</dbReference>
<protein>
    <recommendedName>
        <fullName evidence="2">Autophagy-related protein 1</fullName>
    </recommendedName>
</protein>
<dbReference type="Gene3D" id="1.10.510.10">
    <property type="entry name" value="Transferase(Phosphotransferase) domain 1"/>
    <property type="match status" value="1"/>
</dbReference>
<dbReference type="Pfam" id="PF00069">
    <property type="entry name" value="Pkinase"/>
    <property type="match status" value="1"/>
</dbReference>
<evidence type="ECO:0000313" key="6">
    <source>
        <dbReference type="Proteomes" id="UP000249402"/>
    </source>
</evidence>
<evidence type="ECO:0000256" key="3">
    <source>
        <dbReference type="PROSITE-ProRule" id="PRU10141"/>
    </source>
</evidence>